<dbReference type="InterPro" id="IPR045357">
    <property type="entry name" value="Aminopeptidase_N-like_N"/>
</dbReference>
<comment type="catalytic activity">
    <reaction evidence="1">
        <text>Release of an N-terminal amino acid, Xaa-|-Yaa- from a peptide, amide or arylamide. Xaa is preferably Ala, but may be most amino acids including Pro (slow action). When a terminal hydrophobic residue is followed by a prolyl residue, the two may be released as an intact Xaa-Pro dipeptide.</text>
        <dbReference type="EC" id="3.4.11.2"/>
    </reaction>
</comment>
<feature type="domain" description="SLH" evidence="14">
    <location>
        <begin position="851"/>
        <end position="911"/>
    </location>
</feature>
<dbReference type="GO" id="GO:0008237">
    <property type="term" value="F:metallopeptidase activity"/>
    <property type="evidence" value="ECO:0007669"/>
    <property type="project" value="UniProtKB-KW"/>
</dbReference>
<protein>
    <recommendedName>
        <fullName evidence="5">Aminopeptidase N</fullName>
        <ecNumber evidence="4">3.4.11.2</ecNumber>
    </recommendedName>
    <alternativeName>
        <fullName evidence="11">Alanine aminopeptidase</fullName>
    </alternativeName>
    <alternativeName>
        <fullName evidence="12">Lysyl aminopeptidase</fullName>
    </alternativeName>
</protein>
<evidence type="ECO:0000256" key="11">
    <source>
        <dbReference type="ARBA" id="ARBA00029811"/>
    </source>
</evidence>
<dbReference type="InterPro" id="IPR027268">
    <property type="entry name" value="Peptidase_M4/M1_CTD_sf"/>
</dbReference>
<evidence type="ECO:0000256" key="5">
    <source>
        <dbReference type="ARBA" id="ARBA00015611"/>
    </source>
</evidence>
<reference evidence="15 16" key="1">
    <citation type="submission" date="2020-03" db="EMBL/GenBank/DDBJ databases">
        <title>Leucobacter sp. nov., isolated from beetles.</title>
        <authorList>
            <person name="Hyun D.-W."/>
            <person name="Bae J.-W."/>
        </authorList>
    </citation>
    <scope>NUCLEOTIDE SEQUENCE [LARGE SCALE GENOMIC DNA]</scope>
    <source>
        <strain evidence="15 16">HDW9C</strain>
    </source>
</reference>
<evidence type="ECO:0000256" key="7">
    <source>
        <dbReference type="ARBA" id="ARBA00022723"/>
    </source>
</evidence>
<dbReference type="InterPro" id="IPR001930">
    <property type="entry name" value="Peptidase_M1"/>
</dbReference>
<gene>
    <name evidence="15" type="ORF">G7068_06760</name>
</gene>
<keyword evidence="9" id="KW-0862">Zinc</keyword>
<dbReference type="InterPro" id="IPR001119">
    <property type="entry name" value="SLH_dom"/>
</dbReference>
<dbReference type="RefSeq" id="WP_166290490.1">
    <property type="nucleotide sequence ID" value="NZ_CP049863.1"/>
</dbReference>
<dbReference type="GO" id="GO:0008270">
    <property type="term" value="F:zinc ion binding"/>
    <property type="evidence" value="ECO:0007669"/>
    <property type="project" value="InterPro"/>
</dbReference>
<evidence type="ECO:0000256" key="1">
    <source>
        <dbReference type="ARBA" id="ARBA00000098"/>
    </source>
</evidence>
<keyword evidence="8" id="KW-0378">Hydrolase</keyword>
<dbReference type="GO" id="GO:0006508">
    <property type="term" value="P:proteolysis"/>
    <property type="evidence" value="ECO:0007669"/>
    <property type="project" value="UniProtKB-KW"/>
</dbReference>
<dbReference type="InterPro" id="IPR014782">
    <property type="entry name" value="Peptidase_M1_dom"/>
</dbReference>
<dbReference type="Proteomes" id="UP000502677">
    <property type="component" value="Chromosome"/>
</dbReference>
<feature type="chain" id="PRO_5039634670" description="Aminopeptidase N" evidence="13">
    <location>
        <begin position="33"/>
        <end position="911"/>
    </location>
</feature>
<dbReference type="SUPFAM" id="SSF55486">
    <property type="entry name" value="Metalloproteases ('zincins'), catalytic domain"/>
    <property type="match status" value="1"/>
</dbReference>
<evidence type="ECO:0000313" key="16">
    <source>
        <dbReference type="Proteomes" id="UP000502677"/>
    </source>
</evidence>
<keyword evidence="10" id="KW-0482">Metalloprotease</keyword>
<keyword evidence="13" id="KW-0732">Signal</keyword>
<dbReference type="Pfam" id="PF01433">
    <property type="entry name" value="Peptidase_M1"/>
    <property type="match status" value="1"/>
</dbReference>
<feature type="signal peptide" evidence="13">
    <location>
        <begin position="1"/>
        <end position="32"/>
    </location>
</feature>
<feature type="domain" description="SLH" evidence="14">
    <location>
        <begin position="788"/>
        <end position="850"/>
    </location>
</feature>
<evidence type="ECO:0000256" key="4">
    <source>
        <dbReference type="ARBA" id="ARBA00012564"/>
    </source>
</evidence>
<dbReference type="PANTHER" id="PTHR11533:SF297">
    <property type="entry name" value="AMINOPEPTIDASE N"/>
    <property type="match status" value="1"/>
</dbReference>
<organism evidence="15 16">
    <name type="scientific">Leucobacter viscericola</name>
    <dbReference type="NCBI Taxonomy" id="2714935"/>
    <lineage>
        <taxon>Bacteria</taxon>
        <taxon>Bacillati</taxon>
        <taxon>Actinomycetota</taxon>
        <taxon>Actinomycetes</taxon>
        <taxon>Micrococcales</taxon>
        <taxon>Microbacteriaceae</taxon>
        <taxon>Leucobacter</taxon>
    </lineage>
</organism>
<proteinExistence type="inferred from homology"/>
<keyword evidence="7" id="KW-0479">Metal-binding</keyword>
<evidence type="ECO:0000259" key="14">
    <source>
        <dbReference type="PROSITE" id="PS51272"/>
    </source>
</evidence>
<evidence type="ECO:0000256" key="13">
    <source>
        <dbReference type="SAM" id="SignalP"/>
    </source>
</evidence>
<dbReference type="SUPFAM" id="SSF63737">
    <property type="entry name" value="Leukotriene A4 hydrolase N-terminal domain"/>
    <property type="match status" value="1"/>
</dbReference>
<dbReference type="EC" id="3.4.11.2" evidence="4"/>
<name>A0A6G7XEJ5_9MICO</name>
<dbReference type="InterPro" id="IPR006311">
    <property type="entry name" value="TAT_signal"/>
</dbReference>
<evidence type="ECO:0000256" key="3">
    <source>
        <dbReference type="ARBA" id="ARBA00010136"/>
    </source>
</evidence>
<dbReference type="Gene3D" id="2.60.40.1730">
    <property type="entry name" value="tricorn interacting facor f3 domain"/>
    <property type="match status" value="1"/>
</dbReference>
<evidence type="ECO:0000256" key="2">
    <source>
        <dbReference type="ARBA" id="ARBA00001947"/>
    </source>
</evidence>
<dbReference type="EMBL" id="CP049863">
    <property type="protein sequence ID" value="QIK62932.1"/>
    <property type="molecule type" value="Genomic_DNA"/>
</dbReference>
<feature type="domain" description="SLH" evidence="14">
    <location>
        <begin position="719"/>
        <end position="786"/>
    </location>
</feature>
<evidence type="ECO:0000256" key="6">
    <source>
        <dbReference type="ARBA" id="ARBA00022670"/>
    </source>
</evidence>
<dbReference type="PANTHER" id="PTHR11533">
    <property type="entry name" value="PROTEASE M1 ZINC METALLOPROTEASE"/>
    <property type="match status" value="1"/>
</dbReference>
<accession>A0A6G7XEJ5</accession>
<evidence type="ECO:0000256" key="9">
    <source>
        <dbReference type="ARBA" id="ARBA00022833"/>
    </source>
</evidence>
<dbReference type="CDD" id="cd09603">
    <property type="entry name" value="M1_APN_like"/>
    <property type="match status" value="1"/>
</dbReference>
<comment type="cofactor">
    <cofactor evidence="2">
        <name>Zn(2+)</name>
        <dbReference type="ChEBI" id="CHEBI:29105"/>
    </cofactor>
</comment>
<dbReference type="InterPro" id="IPR050344">
    <property type="entry name" value="Peptidase_M1_aminopeptidases"/>
</dbReference>
<dbReference type="KEGG" id="lvi:G7068_06760"/>
<evidence type="ECO:0000256" key="8">
    <source>
        <dbReference type="ARBA" id="ARBA00022801"/>
    </source>
</evidence>
<evidence type="ECO:0000256" key="12">
    <source>
        <dbReference type="ARBA" id="ARBA00031533"/>
    </source>
</evidence>
<sequence>MEFHSLRRARRAGLAAATAVAIALAAPLGATAASAVDPIDGAPTIGDSLFAGIGNTGYDVTHYDVKLHYLADKSITAVTTITATAAQPLRSFSLDFEGLNVDSLKVNGVDAAFTRSSDPSIESFKLHITPATPIPAGEFTVEVAYSGTPVTHNDLDGSQEGWVQTADGATALGQPVGTMTWIPSNNTPADKATFDFAFTIPTQIGGKDAAAASNGELVAKTPSADGTETTWQWKQERQQATMATMVSIGNYLVYNAPINLSSGRTIQEWTFVDPAVTTANQATIQTRRGQIEGIINFLESKYGPYPGGSTGIVVDITTLGYALETQDRSYFERSVSLGTLVHEIAHQWFGDGVTPRDWNSIWISEGMATYASAMYTQEVTGGAKTADTYYNTWNSTASSHARWTVPPGAMTDPRQLFDWQVYTRGAMAYEALKQSLTPSVFDQLLKEWNARNNGTSQTTVEFQALAEELSGKDLDPFFQSWIYNAGKPAWSSPWTLSLTSTPASGAVAPGDTIEYQLSATNTGKVPVTGGVATIDLSGLGSAATVDASSLPAELTLNGLALTWAVPDTAVAGTATTSFTAKLSNRAHGVTLPVSAVGATLGVTCDSCSVEHTTPALPAVTEADLTDAARGGISMPSKVKQGETLTITLPTADYDGETLTGLLFSAPRVLGSAAVQNKTLTLTVPADAALGSHKVAVHSALNELIGWATTEVVPADVAPKPDKFTDVPKNHKFYEPIAWLAGKGITTGYRQQDGTLKFMPAEKVSREAMVTFLYRDSGVKNYTPKGKSPFVDVKPGDKFYTQIMWAYETKVTTGTKLAGGKLKFGPKEPITREAMAAFMYRHYSKQIPNGSISAKFTDVSANHKFAKEIRWMASNGITEGYKQRNGTLKFVPKGATSREATAAFLYRAEKLR</sequence>
<keyword evidence="6" id="KW-0645">Protease</keyword>
<dbReference type="PRINTS" id="PR00756">
    <property type="entry name" value="ALADIPTASE"/>
</dbReference>
<dbReference type="AlphaFoldDB" id="A0A6G7XEJ5"/>
<dbReference type="PROSITE" id="PS51318">
    <property type="entry name" value="TAT"/>
    <property type="match status" value="1"/>
</dbReference>
<keyword evidence="16" id="KW-1185">Reference proteome</keyword>
<dbReference type="Pfam" id="PF17900">
    <property type="entry name" value="Peptidase_M1_N"/>
    <property type="match status" value="1"/>
</dbReference>
<dbReference type="Pfam" id="PF00395">
    <property type="entry name" value="SLH"/>
    <property type="match status" value="3"/>
</dbReference>
<dbReference type="PROSITE" id="PS51272">
    <property type="entry name" value="SLH"/>
    <property type="match status" value="3"/>
</dbReference>
<comment type="similarity">
    <text evidence="3">Belongs to the peptidase M1 family.</text>
</comment>
<dbReference type="Gene3D" id="1.10.390.10">
    <property type="entry name" value="Neutral Protease Domain 2"/>
    <property type="match status" value="1"/>
</dbReference>
<evidence type="ECO:0000313" key="15">
    <source>
        <dbReference type="EMBL" id="QIK62932.1"/>
    </source>
</evidence>
<dbReference type="InterPro" id="IPR042097">
    <property type="entry name" value="Aminopeptidase_N-like_N_sf"/>
</dbReference>
<evidence type="ECO:0000256" key="10">
    <source>
        <dbReference type="ARBA" id="ARBA00023049"/>
    </source>
</evidence>
<dbReference type="GO" id="GO:0016285">
    <property type="term" value="F:alanyl aminopeptidase activity"/>
    <property type="evidence" value="ECO:0007669"/>
    <property type="project" value="UniProtKB-EC"/>
</dbReference>